<comment type="caution">
    <text evidence="6">The sequence shown here is derived from an EMBL/GenBank/DDBJ whole genome shotgun (WGS) entry which is preliminary data.</text>
</comment>
<dbReference type="AlphaFoldDB" id="A0A8S3ZFS7"/>
<feature type="domain" description="KIF21A/B second helical" evidence="5">
    <location>
        <begin position="181"/>
        <end position="335"/>
    </location>
</feature>
<organism evidence="6 7">
    <name type="scientific">Candidula unifasciata</name>
    <dbReference type="NCBI Taxonomy" id="100452"/>
    <lineage>
        <taxon>Eukaryota</taxon>
        <taxon>Metazoa</taxon>
        <taxon>Spiralia</taxon>
        <taxon>Lophotrochozoa</taxon>
        <taxon>Mollusca</taxon>
        <taxon>Gastropoda</taxon>
        <taxon>Heterobranchia</taxon>
        <taxon>Euthyneura</taxon>
        <taxon>Panpulmonata</taxon>
        <taxon>Eupulmonata</taxon>
        <taxon>Stylommatophora</taxon>
        <taxon>Helicina</taxon>
        <taxon>Helicoidea</taxon>
        <taxon>Geomitridae</taxon>
        <taxon>Candidula</taxon>
    </lineage>
</organism>
<evidence type="ECO:0000259" key="5">
    <source>
        <dbReference type="Pfam" id="PF23203"/>
    </source>
</evidence>
<dbReference type="GO" id="GO:0007052">
    <property type="term" value="P:mitotic spindle organization"/>
    <property type="evidence" value="ECO:0007669"/>
    <property type="project" value="TreeGrafter"/>
</dbReference>
<evidence type="ECO:0000256" key="3">
    <source>
        <dbReference type="ARBA" id="ARBA00023054"/>
    </source>
</evidence>
<feature type="coiled-coil region" evidence="4">
    <location>
        <begin position="25"/>
        <end position="150"/>
    </location>
</feature>
<sequence>MERDRVLSDIEKMSHSPVDTTRKVKQEFDKRLTSLQVELKKMQSEQKRHTKMQRSSLQYEQHLRTLQHELSDMKKSKVRLIKQVKEEVDKNKRCENRCSRELNQLRKEHVRMDQIIQTLERQTAQKDAVLKRKQEEVEALRKRQKSVCANTPRKPGKYRRLSMTATTQFGQEQKQPDFCPKIAKQKWDSIEKNITSMIYKRQTISILERDMDVWLQQREKCTKEIEKYQQRKQEAVGSNQLDEVHKLDRIIDDLTLKSEHAQENILECQSNIMHMEETKDGREASLDINVYLETMSLEECRYMIAKFYQRAVDRGLTVAHKQSEVQELQGRLHQTEVNNRLQENVLQQMMGDNISIETTHTDLHDGESVSRSISSSPIERVGLFLHPPEPKGEVNQAQSGSILASTRTQMGKWVYSCIHQNPNGELTKPRVGLFLHPQEPKWGVNQAQNGYQAS</sequence>
<dbReference type="GO" id="GO:0051231">
    <property type="term" value="P:spindle elongation"/>
    <property type="evidence" value="ECO:0007669"/>
    <property type="project" value="TreeGrafter"/>
</dbReference>
<evidence type="ECO:0000313" key="6">
    <source>
        <dbReference type="EMBL" id="CAG5128283.1"/>
    </source>
</evidence>
<dbReference type="Pfam" id="PF23203">
    <property type="entry name" value="KIF21A"/>
    <property type="match status" value="1"/>
</dbReference>
<evidence type="ECO:0000256" key="4">
    <source>
        <dbReference type="SAM" id="Coils"/>
    </source>
</evidence>
<feature type="non-terminal residue" evidence="6">
    <location>
        <position position="1"/>
    </location>
</feature>
<dbReference type="PANTHER" id="PTHR47969">
    <property type="entry name" value="CHROMOSOME-ASSOCIATED KINESIN KIF4A-RELATED"/>
    <property type="match status" value="1"/>
</dbReference>
<dbReference type="PANTHER" id="PTHR47969:SF28">
    <property type="entry name" value="KINESIN-LIKE PROTEIN KIF21B"/>
    <property type="match status" value="1"/>
</dbReference>
<dbReference type="CDD" id="cd22248">
    <property type="entry name" value="Rcc_KIF21"/>
    <property type="match status" value="1"/>
</dbReference>
<dbReference type="InterPro" id="IPR056532">
    <property type="entry name" value="KIF21A/B_hel_2"/>
</dbReference>
<dbReference type="GO" id="GO:0007018">
    <property type="term" value="P:microtubule-based movement"/>
    <property type="evidence" value="ECO:0007669"/>
    <property type="project" value="InterPro"/>
</dbReference>
<dbReference type="GO" id="GO:0005875">
    <property type="term" value="C:microtubule associated complex"/>
    <property type="evidence" value="ECO:0007669"/>
    <property type="project" value="TreeGrafter"/>
</dbReference>
<evidence type="ECO:0000313" key="7">
    <source>
        <dbReference type="Proteomes" id="UP000678393"/>
    </source>
</evidence>
<dbReference type="InterPro" id="IPR027640">
    <property type="entry name" value="Kinesin-like_fam"/>
</dbReference>
<protein>
    <recommendedName>
        <fullName evidence="5">KIF21A/B second helical domain-containing protein</fullName>
    </recommendedName>
</protein>
<dbReference type="Proteomes" id="UP000678393">
    <property type="component" value="Unassembled WGS sequence"/>
</dbReference>
<dbReference type="GO" id="GO:0005874">
    <property type="term" value="C:microtubule"/>
    <property type="evidence" value="ECO:0007669"/>
    <property type="project" value="UniProtKB-KW"/>
</dbReference>
<feature type="coiled-coil region" evidence="4">
    <location>
        <begin position="211"/>
        <end position="238"/>
    </location>
</feature>
<reference evidence="6" key="1">
    <citation type="submission" date="2021-04" db="EMBL/GenBank/DDBJ databases">
        <authorList>
            <consortium name="Molecular Ecology Group"/>
        </authorList>
    </citation>
    <scope>NUCLEOTIDE SEQUENCE</scope>
</reference>
<keyword evidence="3 4" id="KW-0175">Coiled coil</keyword>
<dbReference type="GO" id="GO:0003777">
    <property type="term" value="F:microtubule motor activity"/>
    <property type="evidence" value="ECO:0007669"/>
    <property type="project" value="InterPro"/>
</dbReference>
<evidence type="ECO:0000256" key="2">
    <source>
        <dbReference type="ARBA" id="ARBA00022701"/>
    </source>
</evidence>
<dbReference type="EMBL" id="CAJHNH020003001">
    <property type="protein sequence ID" value="CAG5128283.1"/>
    <property type="molecule type" value="Genomic_DNA"/>
</dbReference>
<dbReference type="Pfam" id="PF25764">
    <property type="entry name" value="KIF21A_4th"/>
    <property type="match status" value="1"/>
</dbReference>
<evidence type="ECO:0000256" key="1">
    <source>
        <dbReference type="ARBA" id="ARBA00022490"/>
    </source>
</evidence>
<accession>A0A8S3ZFS7</accession>
<dbReference type="OrthoDB" id="3176171at2759"/>
<keyword evidence="7" id="KW-1185">Reference proteome</keyword>
<keyword evidence="2" id="KW-0493">Microtubule</keyword>
<keyword evidence="1" id="KW-0963">Cytoplasm</keyword>
<name>A0A8S3ZFS7_9EUPU</name>
<proteinExistence type="predicted"/>
<gene>
    <name evidence="6" type="ORF">CUNI_LOCUS13841</name>
</gene>